<dbReference type="AlphaFoldDB" id="D1P805"/>
<organism evidence="1 2">
    <name type="scientific">Providencia rustigianii DSM 4541</name>
    <dbReference type="NCBI Taxonomy" id="500637"/>
    <lineage>
        <taxon>Bacteria</taxon>
        <taxon>Pseudomonadati</taxon>
        <taxon>Pseudomonadota</taxon>
        <taxon>Gammaproteobacteria</taxon>
        <taxon>Enterobacterales</taxon>
        <taxon>Morganellaceae</taxon>
        <taxon>Providencia</taxon>
    </lineage>
</organism>
<gene>
    <name evidence="1" type="ORF">PROVRUST_08386</name>
</gene>
<dbReference type="STRING" id="500637.PROVRUST_08386"/>
<evidence type="ECO:0000313" key="1">
    <source>
        <dbReference type="EMBL" id="EFB70448.1"/>
    </source>
</evidence>
<keyword evidence="2" id="KW-1185">Reference proteome</keyword>
<protein>
    <submittedName>
        <fullName evidence="1">Uncharacterized protein</fullName>
    </submittedName>
</protein>
<dbReference type="Proteomes" id="UP000005512">
    <property type="component" value="Unassembled WGS sequence"/>
</dbReference>
<name>D1P805_9GAMM</name>
<accession>D1P805</accession>
<sequence>MSHSIFHTRINEAQSNVIYLFALISRNLTSRQRQKIIKLMNVPIEVLG</sequence>
<evidence type="ECO:0000313" key="2">
    <source>
        <dbReference type="Proteomes" id="UP000005512"/>
    </source>
</evidence>
<reference evidence="1" key="1">
    <citation type="submission" date="2009-12" db="EMBL/GenBank/DDBJ databases">
        <authorList>
            <person name="Weinstock G."/>
            <person name="Sodergren E."/>
            <person name="Clifton S."/>
            <person name="Fulton L."/>
            <person name="Fulton B."/>
            <person name="Courtney L."/>
            <person name="Fronick C."/>
            <person name="Harrison M."/>
            <person name="Strong C."/>
            <person name="Farmer C."/>
            <person name="Delahaunty K."/>
            <person name="Markovic C."/>
            <person name="Hall O."/>
            <person name="Minx P."/>
            <person name="Tomlinson C."/>
            <person name="Mitreva M."/>
            <person name="Nelson J."/>
            <person name="Hou S."/>
            <person name="Wollam A."/>
            <person name="Pepin K.H."/>
            <person name="Johnson M."/>
            <person name="Bhonagiri V."/>
            <person name="Nash W.E."/>
            <person name="Warren W."/>
            <person name="Chinwalla A."/>
            <person name="Mardis E.R."/>
            <person name="Wilson R.K."/>
        </authorList>
    </citation>
    <scope>NUCLEOTIDE SEQUENCE [LARGE SCALE GENOMIC DNA]</scope>
    <source>
        <strain evidence="1">DSM 4541</strain>
    </source>
</reference>
<dbReference type="HOGENOM" id="CLU_3156698_0_0_6"/>
<proteinExistence type="predicted"/>
<comment type="caution">
    <text evidence="1">The sequence shown here is derived from an EMBL/GenBank/DDBJ whole genome shotgun (WGS) entry which is preliminary data.</text>
</comment>
<dbReference type="EMBL" id="ABXV02000074">
    <property type="protein sequence ID" value="EFB70448.1"/>
    <property type="molecule type" value="Genomic_DNA"/>
</dbReference>
<dbReference type="RefSeq" id="WP_006816355.1">
    <property type="nucleotide sequence ID" value="NZ_GG703824.1"/>
</dbReference>